<sequence>MLQKTEFEYQNVGNYMARVPIFSIDKYKEFLDKQNAEEIDDFIMGLCKNPFFREAILIASPTLYDKLDVFLDGEISSSKKLEDFRISVLKYYIRMCTRTTPFGLFSCVGEGDFEKNSNDKSVIVGRKKIARPDFEWIMNLIKLLERESYKYLSYRTNCIVFKKGDRISLPYVTGTEDSEINLRYSKPVQYLVNLCKEESRSYIFLLNCLKEKYPNVDEKKLDITIKELIEREILISNLRPSLSSDELGYIIKEMEKISNLDYLLIKLKKIANDIMEYNELNIGEGEKELKILLTTMKDIVHSVSYLQIDTTCEMECDSFVNNIADGFEEIADFFVKLADEFSDRETIFDEYKIDFIEKYGEDREVLLCEVLDNDLGIGAPYSYRYPPAGRNRKGINQYEISNKISDYLWEKYQIAIANKHPLIIEEDILTGNSKDQRNKKKHPLSLELNFICKMENNQNIFYLGPNIGSTGAGKTFGRFTHLRDSYRDTCNRISVLEKQNIGEDTIICELVYIPQKTRLGNVVRNQNNRDYEVVFYTNGSKDKEHQISIQDIFLGIDNGKFYLKSKSLNKKIKIKTNNMLNILSDVNIIRFLKELEQDETVEWSNFVWDRIFGKLSYVPEIRYKNFILCSETWRISRSKFTLEKYEEFVKEFKLFRKNHNMSRFVYISDADNRLLLDLDNMYCIKILYKTLKKEMEVKLIAQEKGRDFVYDKEGNHYCCEIVVPMCQGRVNDKGEDKRSESDSTKKILDISLDERYKMFGSEWLYLKLYGAGAWQENLIMYYISQFTDDMLCKKKIDKYFFMRYVDPEFHIRLRIHSKNIMMYITDITNWLGELCTQGVISRYEIGCYEREVERYGGLYGIEIAENIFYEDSRIAEKMLRMIKENKLHFEQELVGVLSAIFYMDQFGWNFSQQLDWLNSFIDKTDYKAEYSKVRKEYETVCNDNDNWSSLREREDGPLLIEMFNRRENFVKAYRKAIREGLITTSEETIIASLIHLSFNRLFGINREFERKILSFTRHALYSLRYQKEHKNEIRI</sequence>
<organism evidence="3">
    <name type="scientific">[Clostridium] nexile</name>
    <dbReference type="NCBI Taxonomy" id="29361"/>
    <lineage>
        <taxon>Bacteria</taxon>
        <taxon>Bacillati</taxon>
        <taxon>Bacillota</taxon>
        <taxon>Clostridia</taxon>
        <taxon>Lachnospirales</taxon>
        <taxon>Lachnospiraceae</taxon>
        <taxon>Tyzzerella</taxon>
    </lineage>
</organism>
<dbReference type="Pfam" id="PF14028">
    <property type="entry name" value="Lant_dehydr_C"/>
    <property type="match status" value="1"/>
</dbReference>
<dbReference type="InterPro" id="IPR023809">
    <property type="entry name" value="Thiopep_bacteriocin_synth_dom"/>
</dbReference>
<evidence type="ECO:0000259" key="2">
    <source>
        <dbReference type="Pfam" id="PF14028"/>
    </source>
</evidence>
<protein>
    <submittedName>
        <fullName evidence="3">Uncharacterized protein</fullName>
    </submittedName>
</protein>
<accession>A0A6N2W3F4</accession>
<feature type="domain" description="Thiopeptide-type bacteriocin biosynthesis" evidence="2">
    <location>
        <begin position="763"/>
        <end position="1020"/>
    </location>
</feature>
<reference evidence="3" key="1">
    <citation type="submission" date="2019-11" db="EMBL/GenBank/DDBJ databases">
        <authorList>
            <person name="Feng L."/>
        </authorList>
    </citation>
    <scope>NUCLEOTIDE SEQUENCE</scope>
    <source>
        <strain evidence="3">CnexileLFYP112</strain>
    </source>
</reference>
<dbReference type="InterPro" id="IPR006827">
    <property type="entry name" value="Lant_deHydtase_N"/>
</dbReference>
<dbReference type="AlphaFoldDB" id="A0A6N2W3F4"/>
<evidence type="ECO:0000259" key="1">
    <source>
        <dbReference type="Pfam" id="PF04738"/>
    </source>
</evidence>
<dbReference type="EMBL" id="CACRTG010000041">
    <property type="protein sequence ID" value="VYT35492.1"/>
    <property type="molecule type" value="Genomic_DNA"/>
</dbReference>
<name>A0A6N2W3F4_9FIRM</name>
<dbReference type="NCBIfam" id="TIGR03891">
    <property type="entry name" value="thiopep_ocin"/>
    <property type="match status" value="1"/>
</dbReference>
<dbReference type="Pfam" id="PF04738">
    <property type="entry name" value="Lant_dehydr_N"/>
    <property type="match status" value="1"/>
</dbReference>
<feature type="domain" description="Lantibiotic dehydratase N-terminal" evidence="1">
    <location>
        <begin position="49"/>
        <end position="687"/>
    </location>
</feature>
<proteinExistence type="predicted"/>
<evidence type="ECO:0000313" key="3">
    <source>
        <dbReference type="EMBL" id="VYT35492.1"/>
    </source>
</evidence>
<gene>
    <name evidence="3" type="ORF">CNLFYP112_03034</name>
</gene>